<dbReference type="PROSITE" id="PS51756">
    <property type="entry name" value="LXG"/>
    <property type="match status" value="1"/>
</dbReference>
<feature type="domain" description="LXG" evidence="4">
    <location>
        <begin position="1"/>
        <end position="237"/>
    </location>
</feature>
<evidence type="ECO:0000256" key="1">
    <source>
        <dbReference type="ARBA" id="ARBA00034117"/>
    </source>
</evidence>
<proteinExistence type="inferred from homology"/>
<comment type="caution">
    <text evidence="5">The sequence shown here is derived from an EMBL/GenBank/DDBJ whole genome shotgun (WGS) entry which is preliminary data.</text>
</comment>
<feature type="compositionally biased region" description="Low complexity" evidence="3">
    <location>
        <begin position="526"/>
        <end position="545"/>
    </location>
</feature>
<comment type="similarity">
    <text evidence="1">In the N-terminal section; belongs to the LXG family.</text>
</comment>
<feature type="region of interest" description="Disordered" evidence="3">
    <location>
        <begin position="514"/>
        <end position="555"/>
    </location>
</feature>
<name>A0A3D8TRI0_9LIST</name>
<gene>
    <name evidence="5" type="ORF">UR08_09805</name>
</gene>
<dbReference type="AlphaFoldDB" id="A0A3D8TRI0"/>
<evidence type="ECO:0000256" key="3">
    <source>
        <dbReference type="SAM" id="MobiDB-lite"/>
    </source>
</evidence>
<dbReference type="Pfam" id="PF04740">
    <property type="entry name" value="LXG"/>
    <property type="match status" value="1"/>
</dbReference>
<evidence type="ECO:0000313" key="6">
    <source>
        <dbReference type="Proteomes" id="UP000257055"/>
    </source>
</evidence>
<reference evidence="6" key="1">
    <citation type="submission" date="2015-04" db="EMBL/GenBank/DDBJ databases">
        <authorList>
            <person name="Schardt J."/>
            <person name="Mueller-Herbst S."/>
            <person name="Scherer S."/>
            <person name="Huptas C."/>
        </authorList>
    </citation>
    <scope>NUCLEOTIDE SEQUENCE [LARGE SCALE GENOMIC DNA]</scope>
    <source>
        <strain evidence="6">Kiel-L1</strain>
    </source>
</reference>
<dbReference type="Proteomes" id="UP000257055">
    <property type="component" value="Unassembled WGS sequence"/>
</dbReference>
<dbReference type="InterPro" id="IPR006829">
    <property type="entry name" value="LXG_dom"/>
</dbReference>
<protein>
    <recommendedName>
        <fullName evidence="4">LXG domain-containing protein</fullName>
    </recommendedName>
</protein>
<feature type="coiled-coil region" evidence="2">
    <location>
        <begin position="136"/>
        <end position="170"/>
    </location>
</feature>
<keyword evidence="2" id="KW-0175">Coiled coil</keyword>
<dbReference type="EMBL" id="LARY01000002">
    <property type="protein sequence ID" value="RDX01221.1"/>
    <property type="molecule type" value="Genomic_DNA"/>
</dbReference>
<organism evidence="5 6">
    <name type="scientific">Listeria kieliensis</name>
    <dbReference type="NCBI Taxonomy" id="1621700"/>
    <lineage>
        <taxon>Bacteria</taxon>
        <taxon>Bacillati</taxon>
        <taxon>Bacillota</taxon>
        <taxon>Bacilli</taxon>
        <taxon>Bacillales</taxon>
        <taxon>Listeriaceae</taxon>
        <taxon>Listeria</taxon>
    </lineage>
</organism>
<evidence type="ECO:0000259" key="4">
    <source>
        <dbReference type="PROSITE" id="PS51756"/>
    </source>
</evidence>
<evidence type="ECO:0000256" key="2">
    <source>
        <dbReference type="SAM" id="Coils"/>
    </source>
</evidence>
<keyword evidence="6" id="KW-1185">Reference proteome</keyword>
<accession>A0A3D8TRI0</accession>
<dbReference type="RefSeq" id="WP_240616066.1">
    <property type="nucleotide sequence ID" value="NZ_LARY01000002.1"/>
</dbReference>
<evidence type="ECO:0000313" key="5">
    <source>
        <dbReference type="EMBL" id="RDX01221.1"/>
    </source>
</evidence>
<sequence length="555" mass="60560">MGLIYSSGDSQKLMQALSKNLAKAKEAVTQLKAGSQKIIQAVDGHTLSGAAYTAGKGLFIDLILPTIGKVTSACDAIAQELQKYQAADPIVSSEGFLDEDNLKKQIETKKNMKLSVDTTASILHVLMKTGIADSIFDVAQNRKRELNRMSDDLQHDIDELQRKIDKLHEFDGQTKNLFKSSLDELKLAMQGVMVLNATTVNSDGTYKLPAGADKSWFTELKSKDQQKAMEEKEKNALIKALNDLFEKNPLAAIEKVKKNDRLLGYILVGLDACPKKMQDAVLGIFIAQESWNKLPKDVAMKVLNSPKFASYLSKAPFAIKATAYNGLIKLSEKGWSVLAPIGYATKILSKTSQGAKLIAGSKVGLDMFKKLKPVTDFMEKHKMAGKGLGYFGDGLSVVAYAYDEYINPKSPAYGDASKATYGGLSLFLWNAGPLEGVQYGGPVGAVAGTLNTVVKGVDIKTPEINIATPLGKIQIDSYNFYLGLSGSAAEKEKNKQKWLEKVYKQYGKHDSIATDKEYKTGVQPQSGSPNFNPNFKNKGNNLNLNKPINRSGVFK</sequence>